<dbReference type="Proteomes" id="UP001363151">
    <property type="component" value="Unassembled WGS sequence"/>
</dbReference>
<sequence>MEDKSTEDAGGIEETDRVKLVELIKAADADAAYVRAVLRRLAALPVPSKAVMQLVAKDIARLKKKHADGAVRDLAGALMRKWIGHYGGTEPKPPTRAGAARPTLGGARQRAQRSARARERSDDERKALQALRSTGITTVMNVSRPGEASAPLRRCPSSSGAAAPAALRDRREARQGQDRGRGPRGPVPAASGACPGRARRVLDRQRAASSARPREFDFLAPAAASPKKGRGGGARRRALGVVSGGAPARSALALRLANRTTMADEAPLMEALDWGVEDADESGEPANPRHRLPDVEDGFKRVYCERALIKPSGVDAFVLDRNGGDDARGCLMPKIRILAEDEDEAFDEYICAVHDMYYDVPTDPAAAEDYDADLKIAFSYMYTHAMLAEEFASLGSAGLDKCAPPFDEARELAECNDVSYMTSSVDFVRGVVHVAWTPEECVHFFRTREVGDGKLSAPKSTPAIELAKRAKALFS</sequence>
<gene>
    <name evidence="2" type="ORF">SO694_00046287</name>
</gene>
<feature type="compositionally biased region" description="Basic and acidic residues" evidence="1">
    <location>
        <begin position="167"/>
        <end position="181"/>
    </location>
</feature>
<evidence type="ECO:0008006" key="4">
    <source>
        <dbReference type="Google" id="ProtNLM"/>
    </source>
</evidence>
<protein>
    <recommendedName>
        <fullName evidence="4">TFIIS N-terminal domain-containing protein</fullName>
    </recommendedName>
</protein>
<feature type="compositionally biased region" description="Low complexity" evidence="1">
    <location>
        <begin position="153"/>
        <end position="166"/>
    </location>
</feature>
<proteinExistence type="predicted"/>
<reference evidence="2 3" key="1">
    <citation type="submission" date="2024-03" db="EMBL/GenBank/DDBJ databases">
        <title>Aureococcus anophagefferens CCMP1851 and Kratosvirus quantuckense: Draft genome of a second virus-susceptible host strain in the model system.</title>
        <authorList>
            <person name="Chase E."/>
            <person name="Truchon A.R."/>
            <person name="Schepens W."/>
            <person name="Wilhelm S.W."/>
        </authorList>
    </citation>
    <scope>NUCLEOTIDE SEQUENCE [LARGE SCALE GENOMIC DNA]</scope>
    <source>
        <strain evidence="2 3">CCMP1851</strain>
    </source>
</reference>
<accession>A0ABR1G7H1</accession>
<evidence type="ECO:0000256" key="1">
    <source>
        <dbReference type="SAM" id="MobiDB-lite"/>
    </source>
</evidence>
<keyword evidence="3" id="KW-1185">Reference proteome</keyword>
<name>A0ABR1G7H1_AURAN</name>
<comment type="caution">
    <text evidence="2">The sequence shown here is derived from an EMBL/GenBank/DDBJ whole genome shotgun (WGS) entry which is preliminary data.</text>
</comment>
<feature type="region of interest" description="Disordered" evidence="1">
    <location>
        <begin position="86"/>
        <end position="236"/>
    </location>
</feature>
<feature type="compositionally biased region" description="Polar residues" evidence="1">
    <location>
        <begin position="131"/>
        <end position="141"/>
    </location>
</feature>
<evidence type="ECO:0000313" key="2">
    <source>
        <dbReference type="EMBL" id="KAK7249255.1"/>
    </source>
</evidence>
<organism evidence="2 3">
    <name type="scientific">Aureococcus anophagefferens</name>
    <name type="common">Harmful bloom alga</name>
    <dbReference type="NCBI Taxonomy" id="44056"/>
    <lineage>
        <taxon>Eukaryota</taxon>
        <taxon>Sar</taxon>
        <taxon>Stramenopiles</taxon>
        <taxon>Ochrophyta</taxon>
        <taxon>Pelagophyceae</taxon>
        <taxon>Pelagomonadales</taxon>
        <taxon>Pelagomonadaceae</taxon>
        <taxon>Aureococcus</taxon>
    </lineage>
</organism>
<feature type="compositionally biased region" description="Basic residues" evidence="1">
    <location>
        <begin position="227"/>
        <end position="236"/>
    </location>
</feature>
<evidence type="ECO:0000313" key="3">
    <source>
        <dbReference type="Proteomes" id="UP001363151"/>
    </source>
</evidence>
<feature type="compositionally biased region" description="Basic and acidic residues" evidence="1">
    <location>
        <begin position="200"/>
        <end position="217"/>
    </location>
</feature>
<dbReference type="EMBL" id="JBBJCI010000081">
    <property type="protein sequence ID" value="KAK7249255.1"/>
    <property type="molecule type" value="Genomic_DNA"/>
</dbReference>
<feature type="compositionally biased region" description="Basic and acidic residues" evidence="1">
    <location>
        <begin position="116"/>
        <end position="127"/>
    </location>
</feature>